<comment type="caution">
    <text evidence="2">The sequence shown here is derived from an EMBL/GenBank/DDBJ whole genome shotgun (WGS) entry which is preliminary data.</text>
</comment>
<sequence length="86" mass="9291">MALAPRVLGFSQPTNVHASAAKRPRVPAAVSEHRTGCSNMICPYRADQVAPARARNRQSTRAPGTARSPRPTTSRPCKNRVMDPLA</sequence>
<organism evidence="2 3">
    <name type="scientific">Colocasia esculenta</name>
    <name type="common">Wild taro</name>
    <name type="synonym">Arum esculentum</name>
    <dbReference type="NCBI Taxonomy" id="4460"/>
    <lineage>
        <taxon>Eukaryota</taxon>
        <taxon>Viridiplantae</taxon>
        <taxon>Streptophyta</taxon>
        <taxon>Embryophyta</taxon>
        <taxon>Tracheophyta</taxon>
        <taxon>Spermatophyta</taxon>
        <taxon>Magnoliopsida</taxon>
        <taxon>Liliopsida</taxon>
        <taxon>Araceae</taxon>
        <taxon>Aroideae</taxon>
        <taxon>Colocasieae</taxon>
        <taxon>Colocasia</taxon>
    </lineage>
</organism>
<name>A0A843XF39_COLES</name>
<gene>
    <name evidence="2" type="ORF">Taro_050864</name>
</gene>
<evidence type="ECO:0000313" key="2">
    <source>
        <dbReference type="EMBL" id="MQM17883.1"/>
    </source>
</evidence>
<accession>A0A843XF39</accession>
<dbReference type="Proteomes" id="UP000652761">
    <property type="component" value="Unassembled WGS sequence"/>
</dbReference>
<keyword evidence="3" id="KW-1185">Reference proteome</keyword>
<proteinExistence type="predicted"/>
<feature type="region of interest" description="Disordered" evidence="1">
    <location>
        <begin position="47"/>
        <end position="86"/>
    </location>
</feature>
<reference evidence="2" key="1">
    <citation type="submission" date="2017-07" db="EMBL/GenBank/DDBJ databases">
        <title>Taro Niue Genome Assembly and Annotation.</title>
        <authorList>
            <person name="Atibalentja N."/>
            <person name="Keating K."/>
            <person name="Fields C.J."/>
        </authorList>
    </citation>
    <scope>NUCLEOTIDE SEQUENCE</scope>
    <source>
        <strain evidence="2">Niue_2</strain>
        <tissue evidence="2">Leaf</tissue>
    </source>
</reference>
<evidence type="ECO:0000313" key="3">
    <source>
        <dbReference type="Proteomes" id="UP000652761"/>
    </source>
</evidence>
<evidence type="ECO:0000256" key="1">
    <source>
        <dbReference type="SAM" id="MobiDB-lite"/>
    </source>
</evidence>
<dbReference type="EMBL" id="NMUH01007821">
    <property type="protein sequence ID" value="MQM17883.1"/>
    <property type="molecule type" value="Genomic_DNA"/>
</dbReference>
<protein>
    <submittedName>
        <fullName evidence="2">Uncharacterized protein</fullName>
    </submittedName>
</protein>
<dbReference type="AlphaFoldDB" id="A0A843XF39"/>